<feature type="compositionally biased region" description="Acidic residues" evidence="6">
    <location>
        <begin position="452"/>
        <end position="470"/>
    </location>
</feature>
<name>A0ABR2QPC6_9ROSI</name>
<gene>
    <name evidence="9" type="ORF">V6N11_025189</name>
</gene>
<sequence length="686" mass="77929">MKIYSISILFVFCIASFLRSSSSSAPKHPFHGISPQDLNYYESSSDTIKCKDGSGKFSKSQLNDDFCDCLDGTDEPGTSACPAARFYCQNAGHVSQFLFSSRVNDGICDCCDGSDEYDGKVKCPDTCWEAGKVARDRLMKKISTFMEGVTLREQEIELAKVGIAKDEAELAKLKDEEKLLKGIVEQLKDLDSVCMLLKCFVYFSLVVVYNVSFVEAGVAKMLCEEERKEQIEKAEEKERLQKEKEENEKRKAEEALRENGKVEEEGKVENEKVEQETSSEDKPNKSTDDDKIGNIEDSFVNEGPKVDVNEGDPSNKVENSDTSETEGVPLNKGEDSEEHVLENKHESSSPRHDDDYAVSTEVDEDAGSKVLPGEDMKTESDASEITEGLSREELGRRIASRWTGESTENQGEAKHDTDDSHEEMHTDEHDEEEYDSYASDSDEEETGKYDDDNIDDVDDEPDEGYEEENHDDSTPYKYDTDDESYLSDTSSSNNQSWLEKIQRTFRNVLDAVNLFKIPVNISDAAHVRKEYDAASDKLSKIQSRISSLTQKLKHDFGPEKEFYAFYDRCFEIKQNKYVYKVCPFKQASQEEGYSKTTLGRWDKFEDGYKMMLFSNGDKCWNGPDRSMKVKLRCGLKNEITDVDEPSRCEYVSLLSTPALCLKDKLKELQDKLDLLNKEQPQEHDEL</sequence>
<dbReference type="InterPro" id="IPR039794">
    <property type="entry name" value="Gtb1-like"/>
</dbReference>
<dbReference type="PROSITE" id="PS51914">
    <property type="entry name" value="MRH"/>
    <property type="match status" value="1"/>
</dbReference>
<dbReference type="InterPro" id="IPR009011">
    <property type="entry name" value="Man6P_isomerase_rcpt-bd_dom_sf"/>
</dbReference>
<evidence type="ECO:0000256" key="4">
    <source>
        <dbReference type="ARBA" id="ARBA00023157"/>
    </source>
</evidence>
<feature type="coiled-coil region" evidence="5">
    <location>
        <begin position="156"/>
        <end position="190"/>
    </location>
</feature>
<feature type="signal peptide" evidence="7">
    <location>
        <begin position="1"/>
        <end position="23"/>
    </location>
</feature>
<reference evidence="9 10" key="1">
    <citation type="journal article" date="2024" name="G3 (Bethesda)">
        <title>Genome assembly of Hibiscus sabdariffa L. provides insights into metabolisms of medicinal natural products.</title>
        <authorList>
            <person name="Kim T."/>
        </authorList>
    </citation>
    <scope>NUCLEOTIDE SEQUENCE [LARGE SCALE GENOMIC DNA]</scope>
    <source>
        <strain evidence="9">TK-2024</strain>
        <tissue evidence="9">Old leaves</tissue>
    </source>
</reference>
<dbReference type="InterPro" id="IPR036607">
    <property type="entry name" value="PRKCSH"/>
</dbReference>
<evidence type="ECO:0000313" key="9">
    <source>
        <dbReference type="EMBL" id="KAK9002515.1"/>
    </source>
</evidence>
<protein>
    <recommendedName>
        <fullName evidence="1">Glucosidase 2 subunit beta</fullName>
    </recommendedName>
</protein>
<dbReference type="SUPFAM" id="SSF50911">
    <property type="entry name" value="Mannose 6-phosphate receptor domain"/>
    <property type="match status" value="1"/>
</dbReference>
<dbReference type="Gene3D" id="2.70.130.10">
    <property type="entry name" value="Mannose-6-phosphate receptor binding domain"/>
    <property type="match status" value="1"/>
</dbReference>
<keyword evidence="5" id="KW-0175">Coiled coil</keyword>
<dbReference type="PANTHER" id="PTHR12630">
    <property type="entry name" value="N-LINKED OLIGOSACCHARIDE PROCESSING"/>
    <property type="match status" value="1"/>
</dbReference>
<evidence type="ECO:0000256" key="6">
    <source>
        <dbReference type="SAM" id="MobiDB-lite"/>
    </source>
</evidence>
<feature type="coiled-coil region" evidence="5">
    <location>
        <begin position="658"/>
        <end position="685"/>
    </location>
</feature>
<dbReference type="PANTHER" id="PTHR12630:SF1">
    <property type="entry name" value="GLUCOSIDASE 2 SUBUNIT BETA"/>
    <property type="match status" value="1"/>
</dbReference>
<feature type="chain" id="PRO_5047128699" description="Glucosidase 2 subunit beta" evidence="7">
    <location>
        <begin position="24"/>
        <end position="686"/>
    </location>
</feature>
<evidence type="ECO:0000256" key="1">
    <source>
        <dbReference type="ARBA" id="ARBA00022387"/>
    </source>
</evidence>
<dbReference type="Proteomes" id="UP001396334">
    <property type="component" value="Unassembled WGS sequence"/>
</dbReference>
<keyword evidence="10" id="KW-1185">Reference proteome</keyword>
<organism evidence="9 10">
    <name type="scientific">Hibiscus sabdariffa</name>
    <name type="common">roselle</name>
    <dbReference type="NCBI Taxonomy" id="183260"/>
    <lineage>
        <taxon>Eukaryota</taxon>
        <taxon>Viridiplantae</taxon>
        <taxon>Streptophyta</taxon>
        <taxon>Embryophyta</taxon>
        <taxon>Tracheophyta</taxon>
        <taxon>Spermatophyta</taxon>
        <taxon>Magnoliopsida</taxon>
        <taxon>eudicotyledons</taxon>
        <taxon>Gunneridae</taxon>
        <taxon>Pentapetalae</taxon>
        <taxon>rosids</taxon>
        <taxon>malvids</taxon>
        <taxon>Malvales</taxon>
        <taxon>Malvaceae</taxon>
        <taxon>Malvoideae</taxon>
        <taxon>Hibiscus</taxon>
    </lineage>
</organism>
<feature type="region of interest" description="Disordered" evidence="6">
    <location>
        <begin position="233"/>
        <end position="493"/>
    </location>
</feature>
<keyword evidence="2 7" id="KW-0732">Signal</keyword>
<dbReference type="Pfam" id="PF12999">
    <property type="entry name" value="PRKCSH-like"/>
    <property type="match status" value="1"/>
</dbReference>
<keyword evidence="4" id="KW-1015">Disulfide bond</keyword>
<evidence type="ECO:0000256" key="5">
    <source>
        <dbReference type="SAM" id="Coils"/>
    </source>
</evidence>
<feature type="domain" description="MRH" evidence="8">
    <location>
        <begin position="567"/>
        <end position="662"/>
    </location>
</feature>
<evidence type="ECO:0000256" key="7">
    <source>
        <dbReference type="SAM" id="SignalP"/>
    </source>
</evidence>
<comment type="caution">
    <text evidence="9">The sequence shown here is derived from an EMBL/GenBank/DDBJ whole genome shotgun (WGS) entry which is preliminary data.</text>
</comment>
<keyword evidence="3" id="KW-0256">Endoplasmic reticulum</keyword>
<feature type="compositionally biased region" description="Basic and acidic residues" evidence="6">
    <location>
        <begin position="411"/>
        <end position="428"/>
    </location>
</feature>
<dbReference type="Pfam" id="PF13015">
    <property type="entry name" value="PRKCSH_1"/>
    <property type="match status" value="1"/>
</dbReference>
<feature type="compositionally biased region" description="Basic and acidic residues" evidence="6">
    <location>
        <begin position="332"/>
        <end position="355"/>
    </location>
</feature>
<evidence type="ECO:0000256" key="2">
    <source>
        <dbReference type="ARBA" id="ARBA00022729"/>
    </source>
</evidence>
<dbReference type="EMBL" id="JBBPBN010000035">
    <property type="protein sequence ID" value="KAK9002515.1"/>
    <property type="molecule type" value="Genomic_DNA"/>
</dbReference>
<dbReference type="InterPro" id="IPR044865">
    <property type="entry name" value="MRH_dom"/>
</dbReference>
<feature type="compositionally biased region" description="Acidic residues" evidence="6">
    <location>
        <begin position="429"/>
        <end position="445"/>
    </location>
</feature>
<dbReference type="InterPro" id="IPR028146">
    <property type="entry name" value="PRKCSH_N"/>
</dbReference>
<feature type="compositionally biased region" description="Basic and acidic residues" evidence="6">
    <location>
        <begin position="233"/>
        <end position="294"/>
    </location>
</feature>
<feature type="compositionally biased region" description="Basic and acidic residues" evidence="6">
    <location>
        <begin position="304"/>
        <end position="319"/>
    </location>
</feature>
<accession>A0ABR2QPC6</accession>
<evidence type="ECO:0000313" key="10">
    <source>
        <dbReference type="Proteomes" id="UP001396334"/>
    </source>
</evidence>
<evidence type="ECO:0000259" key="8">
    <source>
        <dbReference type="PROSITE" id="PS51914"/>
    </source>
</evidence>
<evidence type="ECO:0000256" key="3">
    <source>
        <dbReference type="ARBA" id="ARBA00022824"/>
    </source>
</evidence>
<proteinExistence type="predicted"/>